<dbReference type="PANTHER" id="PTHR48099:SF5">
    <property type="entry name" value="C-1-TETRAHYDROFOLATE SYNTHASE, CYTOPLASMIC"/>
    <property type="match status" value="1"/>
</dbReference>
<keyword evidence="4 9" id="KW-0378">Hydrolase</keyword>
<evidence type="ECO:0000256" key="4">
    <source>
        <dbReference type="ARBA" id="ARBA00022801"/>
    </source>
</evidence>
<dbReference type="InterPro" id="IPR020631">
    <property type="entry name" value="THF_DH/CycHdrlase_NAD-bd_dom"/>
</dbReference>
<dbReference type="GO" id="GO:0006164">
    <property type="term" value="P:purine nucleotide biosynthetic process"/>
    <property type="evidence" value="ECO:0007669"/>
    <property type="project" value="UniProtKB-KW"/>
</dbReference>
<dbReference type="Proteomes" id="UP000178085">
    <property type="component" value="Unassembled WGS sequence"/>
</dbReference>
<comment type="similarity">
    <text evidence="9">Belongs to the tetrahydrofolate dehydrogenase/cyclohydrolase family.</text>
</comment>
<keyword evidence="9" id="KW-0028">Amino-acid biosynthesis</keyword>
<dbReference type="EC" id="1.5.1.5" evidence="9"/>
<dbReference type="GO" id="GO:0035999">
    <property type="term" value="P:tetrahydrofolate interconversion"/>
    <property type="evidence" value="ECO:0007669"/>
    <property type="project" value="UniProtKB-UniRule"/>
</dbReference>
<dbReference type="SUPFAM" id="SSF51735">
    <property type="entry name" value="NAD(P)-binding Rossmann-fold domains"/>
    <property type="match status" value="1"/>
</dbReference>
<feature type="domain" description="Tetrahydrofolate dehydrogenase/cyclohydrolase catalytic" evidence="10">
    <location>
        <begin position="4"/>
        <end position="112"/>
    </location>
</feature>
<dbReference type="InterPro" id="IPR020630">
    <property type="entry name" value="THF_DH/CycHdrlase_cat_dom"/>
</dbReference>
<comment type="catalytic activity">
    <reaction evidence="9">
        <text>(6R)-5,10-methylene-5,6,7,8-tetrahydrofolate + NADP(+) = (6R)-5,10-methenyltetrahydrofolate + NADPH</text>
        <dbReference type="Rhea" id="RHEA:22812"/>
        <dbReference type="ChEBI" id="CHEBI:15636"/>
        <dbReference type="ChEBI" id="CHEBI:57455"/>
        <dbReference type="ChEBI" id="CHEBI:57783"/>
        <dbReference type="ChEBI" id="CHEBI:58349"/>
        <dbReference type="EC" id="1.5.1.5"/>
    </reaction>
</comment>
<evidence type="ECO:0000313" key="12">
    <source>
        <dbReference type="EMBL" id="OGB73813.1"/>
    </source>
</evidence>
<evidence type="ECO:0000259" key="11">
    <source>
        <dbReference type="Pfam" id="PF02882"/>
    </source>
</evidence>
<dbReference type="HAMAP" id="MF_01576">
    <property type="entry name" value="THF_DHG_CYH"/>
    <property type="match status" value="1"/>
</dbReference>
<feature type="domain" description="Tetrahydrofolate dehydrogenase/cyclohydrolase NAD(P)-binding" evidence="11">
    <location>
        <begin position="126"/>
        <end position="263"/>
    </location>
</feature>
<keyword evidence="6 9" id="KW-0560">Oxidoreductase</keyword>
<accession>A0A1F4NQR6</accession>
<dbReference type="Gene3D" id="3.40.50.10860">
    <property type="entry name" value="Leucine Dehydrogenase, chain A, domain 1"/>
    <property type="match status" value="1"/>
</dbReference>
<dbReference type="SUPFAM" id="SSF53223">
    <property type="entry name" value="Aminoacid dehydrogenase-like, N-terminal domain"/>
    <property type="match status" value="1"/>
</dbReference>
<dbReference type="PRINTS" id="PR00085">
    <property type="entry name" value="THFDHDRGNASE"/>
</dbReference>
<keyword evidence="2 9" id="KW-0554">One-carbon metabolism</keyword>
<comment type="function">
    <text evidence="9">Catalyzes the oxidation of 5,10-methylenetetrahydrofolate to 5,10-methenyltetrahydrofolate and then the hydrolysis of 5,10-methenyltetrahydrofolate to 10-formyltetrahydrofolate.</text>
</comment>
<dbReference type="GO" id="GO:0004477">
    <property type="term" value="F:methenyltetrahydrofolate cyclohydrolase activity"/>
    <property type="evidence" value="ECO:0007669"/>
    <property type="project" value="UniProtKB-UniRule"/>
</dbReference>
<keyword evidence="3 9" id="KW-0658">Purine biosynthesis</keyword>
<keyword evidence="5 9" id="KW-0521">NADP</keyword>
<dbReference type="EC" id="3.5.4.9" evidence="9"/>
<proteinExistence type="inferred from homology"/>
<dbReference type="UniPathway" id="UPA00193"/>
<protein>
    <recommendedName>
        <fullName evidence="9">Bifunctional protein FolD</fullName>
    </recommendedName>
    <domain>
        <recommendedName>
            <fullName evidence="9">Methylenetetrahydrofolate dehydrogenase</fullName>
            <ecNumber evidence="9">1.5.1.5</ecNumber>
        </recommendedName>
    </domain>
    <domain>
        <recommendedName>
            <fullName evidence="9">Methenyltetrahydrofolate cyclohydrolase</fullName>
            <ecNumber evidence="9">3.5.4.9</ecNumber>
        </recommendedName>
    </domain>
</protein>
<dbReference type="InterPro" id="IPR046346">
    <property type="entry name" value="Aminoacid_DH-like_N_sf"/>
</dbReference>
<evidence type="ECO:0000313" key="13">
    <source>
        <dbReference type="Proteomes" id="UP000178085"/>
    </source>
</evidence>
<evidence type="ECO:0000256" key="8">
    <source>
        <dbReference type="ARBA" id="ARBA00023268"/>
    </source>
</evidence>
<keyword evidence="8 9" id="KW-0511">Multifunctional enzyme</keyword>
<evidence type="ECO:0000256" key="2">
    <source>
        <dbReference type="ARBA" id="ARBA00022563"/>
    </source>
</evidence>
<dbReference type="GO" id="GO:0005829">
    <property type="term" value="C:cytosol"/>
    <property type="evidence" value="ECO:0007669"/>
    <property type="project" value="TreeGrafter"/>
</dbReference>
<dbReference type="CDD" id="cd01080">
    <property type="entry name" value="NAD_bind_m-THF_DH_Cyclohyd"/>
    <property type="match status" value="1"/>
</dbReference>
<dbReference type="Pfam" id="PF00763">
    <property type="entry name" value="THF_DHG_CYH"/>
    <property type="match status" value="1"/>
</dbReference>
<feature type="binding site" evidence="9">
    <location>
        <position position="217"/>
    </location>
    <ligand>
        <name>NADP(+)</name>
        <dbReference type="ChEBI" id="CHEBI:58349"/>
    </ligand>
</feature>
<gene>
    <name evidence="9" type="primary">folD</name>
    <name evidence="12" type="ORF">A3K51_03260</name>
</gene>
<sequence length="269" mass="28981">MKLMDGKRVASAWTKRLQGKFKRVGKLVAILVGDNPASLVYLEKKALMAKELGVRFELCQFKASVNQSIVEKKIALLNNDRQVAGIIVQLPLPTNWNTARVINAIIPSKDVDGLTDTNISNGQVLPATAVGILKLLEEYKIKLQGKNIVLVGFTRLLNIPLSIYLASLKNNVTVLQEGTRNKSVLCEADMIITATGKPKLITGKNVKQGVVIIDAGVSRVNKKLVGDADFASVSKKARLITPVPGGVGPMTVVALFANLYQAVGSRSGR</sequence>
<evidence type="ECO:0000259" key="10">
    <source>
        <dbReference type="Pfam" id="PF00763"/>
    </source>
</evidence>
<name>A0A1F4NQR6_UNCK3</name>
<keyword evidence="9" id="KW-0368">Histidine biosynthesis</keyword>
<evidence type="ECO:0000256" key="9">
    <source>
        <dbReference type="HAMAP-Rule" id="MF_01576"/>
    </source>
</evidence>
<dbReference type="PANTHER" id="PTHR48099">
    <property type="entry name" value="C-1-TETRAHYDROFOLATE SYNTHASE, CYTOPLASMIC-RELATED"/>
    <property type="match status" value="1"/>
</dbReference>
<dbReference type="PROSITE" id="PS00767">
    <property type="entry name" value="THF_DHG_CYH_2"/>
    <property type="match status" value="1"/>
</dbReference>
<comment type="pathway">
    <text evidence="1 9">One-carbon metabolism; tetrahydrofolate interconversion.</text>
</comment>
<evidence type="ECO:0000256" key="7">
    <source>
        <dbReference type="ARBA" id="ARBA00023167"/>
    </source>
</evidence>
<evidence type="ECO:0000256" key="5">
    <source>
        <dbReference type="ARBA" id="ARBA00022857"/>
    </source>
</evidence>
<dbReference type="GO" id="GO:0009086">
    <property type="term" value="P:methionine biosynthetic process"/>
    <property type="evidence" value="ECO:0007669"/>
    <property type="project" value="UniProtKB-KW"/>
</dbReference>
<comment type="caution">
    <text evidence="12">The sequence shown here is derived from an EMBL/GenBank/DDBJ whole genome shotgun (WGS) entry which is preliminary data.</text>
</comment>
<dbReference type="InterPro" id="IPR020867">
    <property type="entry name" value="THF_DH/CycHdrlase_CS"/>
</dbReference>
<organism evidence="12 13">
    <name type="scientific">candidate division Kazan bacterium RIFCSPLOWO2_01_FULL_45_19</name>
    <dbReference type="NCBI Taxonomy" id="1798538"/>
    <lineage>
        <taxon>Bacteria</taxon>
        <taxon>Bacteria division Kazan-3B-28</taxon>
    </lineage>
</organism>
<evidence type="ECO:0000256" key="1">
    <source>
        <dbReference type="ARBA" id="ARBA00004777"/>
    </source>
</evidence>
<dbReference type="Gene3D" id="3.40.50.720">
    <property type="entry name" value="NAD(P)-binding Rossmann-like Domain"/>
    <property type="match status" value="1"/>
</dbReference>
<dbReference type="InterPro" id="IPR000672">
    <property type="entry name" value="THF_DH/CycHdrlase"/>
</dbReference>
<dbReference type="GO" id="GO:0004488">
    <property type="term" value="F:methylenetetrahydrofolate dehydrogenase (NADP+) activity"/>
    <property type="evidence" value="ECO:0007669"/>
    <property type="project" value="UniProtKB-UniRule"/>
</dbReference>
<dbReference type="EMBL" id="METD01000001">
    <property type="protein sequence ID" value="OGB73813.1"/>
    <property type="molecule type" value="Genomic_DNA"/>
</dbReference>
<comment type="subunit">
    <text evidence="9">Homodimer.</text>
</comment>
<comment type="catalytic activity">
    <reaction evidence="9">
        <text>(6R)-5,10-methenyltetrahydrofolate + H2O = (6R)-10-formyltetrahydrofolate + H(+)</text>
        <dbReference type="Rhea" id="RHEA:23700"/>
        <dbReference type="ChEBI" id="CHEBI:15377"/>
        <dbReference type="ChEBI" id="CHEBI:15378"/>
        <dbReference type="ChEBI" id="CHEBI:57455"/>
        <dbReference type="ChEBI" id="CHEBI:195366"/>
        <dbReference type="EC" id="3.5.4.9"/>
    </reaction>
</comment>
<dbReference type="Pfam" id="PF02882">
    <property type="entry name" value="THF_DHG_CYH_C"/>
    <property type="match status" value="1"/>
</dbReference>
<dbReference type="GO" id="GO:0000105">
    <property type="term" value="P:L-histidine biosynthetic process"/>
    <property type="evidence" value="ECO:0007669"/>
    <property type="project" value="UniProtKB-KW"/>
</dbReference>
<keyword evidence="7 9" id="KW-0486">Methionine biosynthesis</keyword>
<evidence type="ECO:0000256" key="3">
    <source>
        <dbReference type="ARBA" id="ARBA00022755"/>
    </source>
</evidence>
<dbReference type="InterPro" id="IPR036291">
    <property type="entry name" value="NAD(P)-bd_dom_sf"/>
</dbReference>
<dbReference type="AlphaFoldDB" id="A0A1F4NQR6"/>
<evidence type="ECO:0000256" key="6">
    <source>
        <dbReference type="ARBA" id="ARBA00023002"/>
    </source>
</evidence>
<comment type="caution">
    <text evidence="9">Lacks conserved residue(s) required for the propagation of feature annotation.</text>
</comment>
<reference evidence="12 13" key="1">
    <citation type="journal article" date="2016" name="Nat. Commun.">
        <title>Thousands of microbial genomes shed light on interconnected biogeochemical processes in an aquifer system.</title>
        <authorList>
            <person name="Anantharaman K."/>
            <person name="Brown C.T."/>
            <person name="Hug L.A."/>
            <person name="Sharon I."/>
            <person name="Castelle C.J."/>
            <person name="Probst A.J."/>
            <person name="Thomas B.C."/>
            <person name="Singh A."/>
            <person name="Wilkins M.J."/>
            <person name="Karaoz U."/>
            <person name="Brodie E.L."/>
            <person name="Williams K.H."/>
            <person name="Hubbard S.S."/>
            <person name="Banfield J.F."/>
        </authorList>
    </citation>
    <scope>NUCLEOTIDE SEQUENCE [LARGE SCALE GENOMIC DNA]</scope>
</reference>